<organism evidence="3 4">
    <name type="scientific">Parasporobacterium paucivorans DSM 15970</name>
    <dbReference type="NCBI Taxonomy" id="1122934"/>
    <lineage>
        <taxon>Bacteria</taxon>
        <taxon>Bacillati</taxon>
        <taxon>Bacillota</taxon>
        <taxon>Clostridia</taxon>
        <taxon>Lachnospirales</taxon>
        <taxon>Lachnospiraceae</taxon>
        <taxon>Parasporobacterium</taxon>
    </lineage>
</organism>
<protein>
    <submittedName>
        <fullName evidence="3">Primase C terminal 1 (PriCT-1)</fullName>
    </submittedName>
</protein>
<reference evidence="3 4" key="1">
    <citation type="submission" date="2016-11" db="EMBL/GenBank/DDBJ databases">
        <authorList>
            <person name="Jaros S."/>
            <person name="Januszkiewicz K."/>
            <person name="Wedrychowicz H."/>
        </authorList>
    </citation>
    <scope>NUCLEOTIDE SEQUENCE [LARGE SCALE GENOMIC DNA]</scope>
    <source>
        <strain evidence="3 4">DSM 15970</strain>
    </source>
</reference>
<dbReference type="SMART" id="SM00942">
    <property type="entry name" value="PriCT_1"/>
    <property type="match status" value="1"/>
</dbReference>
<feature type="domain" description="Primase C-terminal 1" evidence="1">
    <location>
        <begin position="196"/>
        <end position="261"/>
    </location>
</feature>
<dbReference type="InterPro" id="IPR014820">
    <property type="entry name" value="PriCT_1"/>
</dbReference>
<proteinExistence type="predicted"/>
<sequence>MVYMMKFALSYIEQGFSIVPLESRSKSRFLTEHGFNDASKDREQVIKWFQRWPNANIAIATGEKSKGLIVLDFDLKPDLDINGLDYLREWERQNGELPPTIEVISASGGTHLYYQSDLVVDSTQGLFDSTSGVDIRGEGGCIIAPPSIGPSGKRYIFECSSYDNGLARADDQVFKFIIDGMQYKKEQKIANGNRFTLPEQILQGERDDVMFRLACSLLAKGVDDEKALMLMFQVNQENCLPPLPEHTIRKKLKSALRLREKGR</sequence>
<evidence type="ECO:0000313" key="3">
    <source>
        <dbReference type="EMBL" id="SHI92456.1"/>
    </source>
</evidence>
<gene>
    <name evidence="3" type="ORF">SAMN02745691_01045</name>
</gene>
<dbReference type="AlphaFoldDB" id="A0A1M6F475"/>
<dbReference type="InterPro" id="IPR015330">
    <property type="entry name" value="DNA_primase/pol_bifunc_N"/>
</dbReference>
<dbReference type="Proteomes" id="UP000184342">
    <property type="component" value="Unassembled WGS sequence"/>
</dbReference>
<dbReference type="Gene3D" id="3.30.720.160">
    <property type="entry name" value="Bifunctional DNA primase/polymerase, N-terminal"/>
    <property type="match status" value="1"/>
</dbReference>
<dbReference type="Pfam" id="PF08708">
    <property type="entry name" value="PriCT_1"/>
    <property type="match status" value="1"/>
</dbReference>
<dbReference type="STRING" id="1122934.SAMN02745691_01045"/>
<accession>A0A1M6F475</accession>
<feature type="domain" description="DNA primase/polymerase bifunctional N-terminal" evidence="2">
    <location>
        <begin position="8"/>
        <end position="166"/>
    </location>
</feature>
<dbReference type="CDD" id="cd04859">
    <property type="entry name" value="Prim_Pol"/>
    <property type="match status" value="1"/>
</dbReference>
<dbReference type="EMBL" id="FQYT01000009">
    <property type="protein sequence ID" value="SHI92456.1"/>
    <property type="molecule type" value="Genomic_DNA"/>
</dbReference>
<evidence type="ECO:0000313" key="4">
    <source>
        <dbReference type="Proteomes" id="UP000184342"/>
    </source>
</evidence>
<name>A0A1M6F475_9FIRM</name>
<evidence type="ECO:0000259" key="1">
    <source>
        <dbReference type="SMART" id="SM00942"/>
    </source>
</evidence>
<dbReference type="SMART" id="SM00943">
    <property type="entry name" value="Prim-Pol"/>
    <property type="match status" value="1"/>
</dbReference>
<dbReference type="SUPFAM" id="SSF56747">
    <property type="entry name" value="Prim-pol domain"/>
    <property type="match status" value="1"/>
</dbReference>
<keyword evidence="4" id="KW-1185">Reference proteome</keyword>
<dbReference type="Pfam" id="PF09250">
    <property type="entry name" value="Prim-Pol"/>
    <property type="match status" value="1"/>
</dbReference>
<evidence type="ECO:0000259" key="2">
    <source>
        <dbReference type="SMART" id="SM00943"/>
    </source>
</evidence>